<dbReference type="InterPro" id="IPR002401">
    <property type="entry name" value="Cyt_P450_E_grp-I"/>
</dbReference>
<evidence type="ECO:0000256" key="6">
    <source>
        <dbReference type="ARBA" id="ARBA00023002"/>
    </source>
</evidence>
<evidence type="ECO:0000313" key="14">
    <source>
        <dbReference type="Proteomes" id="UP000825729"/>
    </source>
</evidence>
<comment type="similarity">
    <text evidence="11">Belongs to the cytochrome P450 family.</text>
</comment>
<reference evidence="13 14" key="1">
    <citation type="submission" date="2021-07" db="EMBL/GenBank/DDBJ databases">
        <title>The Aristolochia fimbriata genome: insights into angiosperm evolution, floral development and chemical biosynthesis.</title>
        <authorList>
            <person name="Jiao Y."/>
        </authorList>
    </citation>
    <scope>NUCLEOTIDE SEQUENCE [LARGE SCALE GENOMIC DNA]</scope>
    <source>
        <strain evidence="13">IBCAS-2021</strain>
        <tissue evidence="13">Leaf</tissue>
    </source>
</reference>
<comment type="subcellular location">
    <subcellularLocation>
        <location evidence="1">Membrane</location>
        <topology evidence="1">Single-pass membrane protein</topology>
    </subcellularLocation>
</comment>
<dbReference type="GO" id="GO:0016709">
    <property type="term" value="F:oxidoreductase activity, acting on paired donors, with incorporation or reduction of molecular oxygen, NAD(P)H as one donor, and incorporation of one atom of oxygen"/>
    <property type="evidence" value="ECO:0007669"/>
    <property type="project" value="TreeGrafter"/>
</dbReference>
<dbReference type="PRINTS" id="PR00385">
    <property type="entry name" value="P450"/>
</dbReference>
<protein>
    <recommendedName>
        <fullName evidence="15">Cytochrome P450</fullName>
    </recommendedName>
</protein>
<keyword evidence="8 11" id="KW-0503">Monooxygenase</keyword>
<keyword evidence="5" id="KW-1133">Transmembrane helix</keyword>
<feature type="signal peptide" evidence="12">
    <location>
        <begin position="1"/>
        <end position="21"/>
    </location>
</feature>
<dbReference type="InterPro" id="IPR051103">
    <property type="entry name" value="Plant_metabolite_P450s"/>
</dbReference>
<keyword evidence="6 11" id="KW-0560">Oxidoreductase</keyword>
<feature type="binding site" description="axial binding residue" evidence="10">
    <location>
        <position position="469"/>
    </location>
    <ligand>
        <name>heme</name>
        <dbReference type="ChEBI" id="CHEBI:30413"/>
    </ligand>
    <ligandPart>
        <name>Fe</name>
        <dbReference type="ChEBI" id="CHEBI:18248"/>
    </ligandPart>
</feature>
<organism evidence="13 14">
    <name type="scientific">Aristolochia fimbriata</name>
    <name type="common">White veined hardy Dutchman's pipe vine</name>
    <dbReference type="NCBI Taxonomy" id="158543"/>
    <lineage>
        <taxon>Eukaryota</taxon>
        <taxon>Viridiplantae</taxon>
        <taxon>Streptophyta</taxon>
        <taxon>Embryophyta</taxon>
        <taxon>Tracheophyta</taxon>
        <taxon>Spermatophyta</taxon>
        <taxon>Magnoliopsida</taxon>
        <taxon>Magnoliidae</taxon>
        <taxon>Piperales</taxon>
        <taxon>Aristolochiaceae</taxon>
        <taxon>Aristolochia</taxon>
    </lineage>
</organism>
<comment type="caution">
    <text evidence="13">The sequence shown here is derived from an EMBL/GenBank/DDBJ whole genome shotgun (WGS) entry which is preliminary data.</text>
</comment>
<dbReference type="Proteomes" id="UP000825729">
    <property type="component" value="Unassembled WGS sequence"/>
</dbReference>
<dbReference type="GO" id="GO:0016020">
    <property type="term" value="C:membrane"/>
    <property type="evidence" value="ECO:0007669"/>
    <property type="project" value="UniProtKB-SubCell"/>
</dbReference>
<evidence type="ECO:0000256" key="11">
    <source>
        <dbReference type="RuleBase" id="RU000461"/>
    </source>
</evidence>
<dbReference type="CDD" id="cd11075">
    <property type="entry name" value="CYP77_89"/>
    <property type="match status" value="1"/>
</dbReference>
<dbReference type="SUPFAM" id="SSF48264">
    <property type="entry name" value="Cytochrome P450"/>
    <property type="match status" value="1"/>
</dbReference>
<dbReference type="GO" id="GO:0020037">
    <property type="term" value="F:heme binding"/>
    <property type="evidence" value="ECO:0007669"/>
    <property type="project" value="InterPro"/>
</dbReference>
<dbReference type="FunFam" id="1.10.630.10:FF:000012">
    <property type="entry name" value="Cytochrome P450 family protein"/>
    <property type="match status" value="1"/>
</dbReference>
<sequence>MGTWHFFFLVAALFVSLAILAGRIRSSTSAKRKLPPGPPALPLIGNPLWLFRSYNSLEPAVLQAWAKYGPIVTLRLGPQPAIFISDRSLAHEALITKGAIFANRPWNSTSKDSPFANSKPYTVVGGIYGPIWRLLRRNITSEVLNPSAIKSNGPHRDWMLRILIERIESESAESGEGTVNIRQCFYHSLFRLLLLMCFGRKLDEKQAKEMAYTQNKLLIHLDKNVIFSVSPVLGKILFRKDWDEVANLRRKQAEVFLQLIGARREKAKKKKKDQSFSDENSVSHCYVDSLLALKLPDEGDRHLSEAEMINLCSEFLDAGTDTTSTTLQWIMANVVKNPQIQDKIVEEIERVLSERREEDKDPAELIIGEEDLQKMKYLKAVVLETLRRYPPAHFVLPHCATKDAQIGGYDIPRNAMINFGVLQMGLDEKMWEDPLEFKPERFLQQKEELDFTGSDEIKIMPFGVGRRICPGLALGMLHLQFTVANLVREFEWKTKEGEEVDLTGKGEFTTLMKNPLRAVVVPRRKTKY</sequence>
<dbReference type="InterPro" id="IPR017972">
    <property type="entry name" value="Cyt_P450_CS"/>
</dbReference>
<evidence type="ECO:0000256" key="8">
    <source>
        <dbReference type="ARBA" id="ARBA00023033"/>
    </source>
</evidence>
<evidence type="ECO:0008006" key="15">
    <source>
        <dbReference type="Google" id="ProtNLM"/>
    </source>
</evidence>
<keyword evidence="3" id="KW-0812">Transmembrane</keyword>
<accession>A0AAV7F2A0</accession>
<keyword evidence="7 10" id="KW-0408">Iron</keyword>
<keyword evidence="12" id="KW-0732">Signal</keyword>
<dbReference type="PROSITE" id="PS00086">
    <property type="entry name" value="CYTOCHROME_P450"/>
    <property type="match status" value="1"/>
</dbReference>
<evidence type="ECO:0000256" key="7">
    <source>
        <dbReference type="ARBA" id="ARBA00023004"/>
    </source>
</evidence>
<dbReference type="PRINTS" id="PR00463">
    <property type="entry name" value="EP450I"/>
</dbReference>
<evidence type="ECO:0000256" key="9">
    <source>
        <dbReference type="ARBA" id="ARBA00023136"/>
    </source>
</evidence>
<evidence type="ECO:0000256" key="12">
    <source>
        <dbReference type="SAM" id="SignalP"/>
    </source>
</evidence>
<evidence type="ECO:0000256" key="5">
    <source>
        <dbReference type="ARBA" id="ARBA00022989"/>
    </source>
</evidence>
<keyword evidence="4 10" id="KW-0479">Metal-binding</keyword>
<dbReference type="GO" id="GO:0005506">
    <property type="term" value="F:iron ion binding"/>
    <property type="evidence" value="ECO:0007669"/>
    <property type="project" value="InterPro"/>
</dbReference>
<dbReference type="PANTHER" id="PTHR24298">
    <property type="entry name" value="FLAVONOID 3'-MONOOXYGENASE-RELATED"/>
    <property type="match status" value="1"/>
</dbReference>
<dbReference type="Gene3D" id="1.10.630.10">
    <property type="entry name" value="Cytochrome P450"/>
    <property type="match status" value="1"/>
</dbReference>
<dbReference type="PANTHER" id="PTHR24298:SF800">
    <property type="entry name" value="CYTOCHROME P450 89A2-RELATED"/>
    <property type="match status" value="1"/>
</dbReference>
<name>A0AAV7F2A0_ARIFI</name>
<evidence type="ECO:0000256" key="4">
    <source>
        <dbReference type="ARBA" id="ARBA00022723"/>
    </source>
</evidence>
<feature type="chain" id="PRO_5043899674" description="Cytochrome P450" evidence="12">
    <location>
        <begin position="22"/>
        <end position="528"/>
    </location>
</feature>
<comment type="cofactor">
    <cofactor evidence="10">
        <name>heme</name>
        <dbReference type="ChEBI" id="CHEBI:30413"/>
    </cofactor>
</comment>
<dbReference type="EMBL" id="JAINDJ010000003">
    <property type="protein sequence ID" value="KAG9455270.1"/>
    <property type="molecule type" value="Genomic_DNA"/>
</dbReference>
<evidence type="ECO:0000256" key="3">
    <source>
        <dbReference type="ARBA" id="ARBA00022692"/>
    </source>
</evidence>
<proteinExistence type="inferred from homology"/>
<keyword evidence="9" id="KW-0472">Membrane</keyword>
<dbReference type="InterPro" id="IPR001128">
    <property type="entry name" value="Cyt_P450"/>
</dbReference>
<evidence type="ECO:0000256" key="2">
    <source>
        <dbReference type="ARBA" id="ARBA00022617"/>
    </source>
</evidence>
<keyword evidence="2 10" id="KW-0349">Heme</keyword>
<dbReference type="InterPro" id="IPR036396">
    <property type="entry name" value="Cyt_P450_sf"/>
</dbReference>
<dbReference type="AlphaFoldDB" id="A0AAV7F2A0"/>
<evidence type="ECO:0000256" key="10">
    <source>
        <dbReference type="PIRSR" id="PIRSR602401-1"/>
    </source>
</evidence>
<evidence type="ECO:0000313" key="13">
    <source>
        <dbReference type="EMBL" id="KAG9455270.1"/>
    </source>
</evidence>
<evidence type="ECO:0000256" key="1">
    <source>
        <dbReference type="ARBA" id="ARBA00004167"/>
    </source>
</evidence>
<gene>
    <name evidence="13" type="ORF">H6P81_008174</name>
</gene>
<keyword evidence="14" id="KW-1185">Reference proteome</keyword>
<dbReference type="Pfam" id="PF00067">
    <property type="entry name" value="p450"/>
    <property type="match status" value="1"/>
</dbReference>